<name>A0ABR3JWL9_9AGAR</name>
<dbReference type="EMBL" id="JASNQZ010000002">
    <property type="protein sequence ID" value="KAL0960252.1"/>
    <property type="molecule type" value="Genomic_DNA"/>
</dbReference>
<organism evidence="2 3">
    <name type="scientific">Hohenbuehelia grisea</name>
    <dbReference type="NCBI Taxonomy" id="104357"/>
    <lineage>
        <taxon>Eukaryota</taxon>
        <taxon>Fungi</taxon>
        <taxon>Dikarya</taxon>
        <taxon>Basidiomycota</taxon>
        <taxon>Agaricomycotina</taxon>
        <taxon>Agaricomycetes</taxon>
        <taxon>Agaricomycetidae</taxon>
        <taxon>Agaricales</taxon>
        <taxon>Pleurotineae</taxon>
        <taxon>Pleurotaceae</taxon>
        <taxon>Hohenbuehelia</taxon>
    </lineage>
</organism>
<protein>
    <submittedName>
        <fullName evidence="2">Uncharacterized protein</fullName>
    </submittedName>
</protein>
<feature type="region of interest" description="Disordered" evidence="1">
    <location>
        <begin position="67"/>
        <end position="101"/>
    </location>
</feature>
<dbReference type="Proteomes" id="UP001556367">
    <property type="component" value="Unassembled WGS sequence"/>
</dbReference>
<evidence type="ECO:0000313" key="3">
    <source>
        <dbReference type="Proteomes" id="UP001556367"/>
    </source>
</evidence>
<evidence type="ECO:0000313" key="2">
    <source>
        <dbReference type="EMBL" id="KAL0960252.1"/>
    </source>
</evidence>
<proteinExistence type="predicted"/>
<reference evidence="3" key="1">
    <citation type="submission" date="2024-06" db="EMBL/GenBank/DDBJ databases">
        <title>Multi-omics analyses provide insights into the biosynthesis of the anticancer antibiotic pleurotin in Hohenbuehelia grisea.</title>
        <authorList>
            <person name="Weaver J.A."/>
            <person name="Alberti F."/>
        </authorList>
    </citation>
    <scope>NUCLEOTIDE SEQUENCE [LARGE SCALE GENOMIC DNA]</scope>
    <source>
        <strain evidence="3">T-177</strain>
    </source>
</reference>
<sequence length="101" mass="10525">MFRAQTRGYKASSVIHDDSAFAYDRPLWNLADSGEPRSGGGQGVGLTGVVSAGDAVLLVYRNGRCYSDGGGAARRHDTSTEAVASAEHDYEAGRDGATSSL</sequence>
<comment type="caution">
    <text evidence="2">The sequence shown here is derived from an EMBL/GenBank/DDBJ whole genome shotgun (WGS) entry which is preliminary data.</text>
</comment>
<gene>
    <name evidence="2" type="ORF">HGRIS_011884</name>
</gene>
<keyword evidence="3" id="KW-1185">Reference proteome</keyword>
<evidence type="ECO:0000256" key="1">
    <source>
        <dbReference type="SAM" id="MobiDB-lite"/>
    </source>
</evidence>
<accession>A0ABR3JWL9</accession>